<keyword evidence="1" id="KW-1133">Transmembrane helix</keyword>
<organism evidence="2 3">
    <name type="scientific">Morella rubra</name>
    <name type="common">Chinese bayberry</name>
    <dbReference type="NCBI Taxonomy" id="262757"/>
    <lineage>
        <taxon>Eukaryota</taxon>
        <taxon>Viridiplantae</taxon>
        <taxon>Streptophyta</taxon>
        <taxon>Embryophyta</taxon>
        <taxon>Tracheophyta</taxon>
        <taxon>Spermatophyta</taxon>
        <taxon>Magnoliopsida</taxon>
        <taxon>eudicotyledons</taxon>
        <taxon>Gunneridae</taxon>
        <taxon>Pentapetalae</taxon>
        <taxon>rosids</taxon>
        <taxon>fabids</taxon>
        <taxon>Fagales</taxon>
        <taxon>Myricaceae</taxon>
        <taxon>Morella</taxon>
    </lineage>
</organism>
<accession>A0A6A1VGC6</accession>
<proteinExistence type="predicted"/>
<sequence>MTVFCATAEVHGAITTVGGSASSTCSCSRVAKLFIYFLVIFFRLLDNGEVTIRSSMKNAIGLLILKKKQLGCVLITEHENPLVGLIILAVLAALAIVIVVIVACWIKRCLRRRRRRSNNSQVRRRIDANLDDFHADEILKSYGSIAPRRYTCAKVKKLTKSFKLCELLLCTLFDWTIVFRLIVFSTVSLDLPSHRFPFSTEDIDIAIPAIDPSDTEVPTFLSEYPCAQFLDQHQK</sequence>
<evidence type="ECO:0000313" key="3">
    <source>
        <dbReference type="Proteomes" id="UP000516437"/>
    </source>
</evidence>
<evidence type="ECO:0000313" key="2">
    <source>
        <dbReference type="EMBL" id="KAB1211226.1"/>
    </source>
</evidence>
<protein>
    <submittedName>
        <fullName evidence="2">Myosin-15</fullName>
    </submittedName>
</protein>
<dbReference type="Proteomes" id="UP000516437">
    <property type="component" value="Chromosome 6"/>
</dbReference>
<feature type="transmembrane region" description="Helical" evidence="1">
    <location>
        <begin position="164"/>
        <end position="187"/>
    </location>
</feature>
<name>A0A6A1VGC6_9ROSI</name>
<reference evidence="2 3" key="1">
    <citation type="journal article" date="2019" name="Plant Biotechnol. J.">
        <title>The red bayberry genome and genetic basis of sex determination.</title>
        <authorList>
            <person name="Jia H.M."/>
            <person name="Jia H.J."/>
            <person name="Cai Q.L."/>
            <person name="Wang Y."/>
            <person name="Zhao H.B."/>
            <person name="Yang W.F."/>
            <person name="Wang G.Y."/>
            <person name="Li Y.H."/>
            <person name="Zhan D.L."/>
            <person name="Shen Y.T."/>
            <person name="Niu Q.F."/>
            <person name="Chang L."/>
            <person name="Qiu J."/>
            <person name="Zhao L."/>
            <person name="Xie H.B."/>
            <person name="Fu W.Y."/>
            <person name="Jin J."/>
            <person name="Li X.W."/>
            <person name="Jiao Y."/>
            <person name="Zhou C.C."/>
            <person name="Tu T."/>
            <person name="Chai C.Y."/>
            <person name="Gao J.L."/>
            <person name="Fan L.J."/>
            <person name="van de Weg E."/>
            <person name="Wang J.Y."/>
            <person name="Gao Z.S."/>
        </authorList>
    </citation>
    <scope>NUCLEOTIDE SEQUENCE [LARGE SCALE GENOMIC DNA]</scope>
    <source>
        <tissue evidence="2">Leaves</tissue>
    </source>
</reference>
<keyword evidence="1" id="KW-0472">Membrane</keyword>
<comment type="caution">
    <text evidence="2">The sequence shown here is derived from an EMBL/GenBank/DDBJ whole genome shotgun (WGS) entry which is preliminary data.</text>
</comment>
<gene>
    <name evidence="2" type="ORF">CJ030_MR6G021584</name>
</gene>
<evidence type="ECO:0000256" key="1">
    <source>
        <dbReference type="SAM" id="Phobius"/>
    </source>
</evidence>
<keyword evidence="3" id="KW-1185">Reference proteome</keyword>
<keyword evidence="1" id="KW-0812">Transmembrane</keyword>
<feature type="transmembrane region" description="Helical" evidence="1">
    <location>
        <begin position="83"/>
        <end position="106"/>
    </location>
</feature>
<dbReference type="EMBL" id="RXIC02000024">
    <property type="protein sequence ID" value="KAB1211226.1"/>
    <property type="molecule type" value="Genomic_DNA"/>
</dbReference>
<dbReference type="AlphaFoldDB" id="A0A6A1VGC6"/>